<gene>
    <name evidence="9" type="primary">tpiA</name>
    <name evidence="11" type="ORF">DRB17_09770</name>
</gene>
<dbReference type="EMBL" id="QPMH01000007">
    <property type="protein sequence ID" value="RDD62178.1"/>
    <property type="molecule type" value="Genomic_DNA"/>
</dbReference>
<name>A0A369TA71_9PROT</name>
<evidence type="ECO:0000256" key="10">
    <source>
        <dbReference type="RuleBase" id="RU363013"/>
    </source>
</evidence>
<comment type="catalytic activity">
    <reaction evidence="1">
        <text>L-erythrulose 1-phosphate = D-erythrulose 4-phosphate</text>
        <dbReference type="Rhea" id="RHEA:49588"/>
        <dbReference type="ChEBI" id="CHEBI:58002"/>
        <dbReference type="ChEBI" id="CHEBI:90796"/>
        <dbReference type="EC" id="5.3.1.33"/>
    </reaction>
</comment>
<dbReference type="InterPro" id="IPR013785">
    <property type="entry name" value="Aldolase_TIM"/>
</dbReference>
<dbReference type="InterPro" id="IPR022896">
    <property type="entry name" value="TrioseP_Isoase_bac/euk"/>
</dbReference>
<comment type="subcellular location">
    <subcellularLocation>
        <location evidence="9 10">Cytoplasm</location>
    </subcellularLocation>
</comment>
<feature type="binding site" evidence="9">
    <location>
        <position position="199"/>
    </location>
    <ligand>
        <name>substrate</name>
    </ligand>
</feature>
<evidence type="ECO:0000256" key="8">
    <source>
        <dbReference type="ARBA" id="ARBA00023235"/>
    </source>
</evidence>
<dbReference type="Pfam" id="PF00121">
    <property type="entry name" value="TIM"/>
    <property type="match status" value="1"/>
</dbReference>
<dbReference type="FunFam" id="3.20.20.70:FF:000016">
    <property type="entry name" value="Triosephosphate isomerase"/>
    <property type="match status" value="1"/>
</dbReference>
<dbReference type="AlphaFoldDB" id="A0A369TA71"/>
<dbReference type="UniPathway" id="UPA00109">
    <property type="reaction ID" value="UER00189"/>
</dbReference>
<dbReference type="EC" id="5.3.1.1" evidence="9 10"/>
<comment type="similarity">
    <text evidence="4 9 10">Belongs to the triosephosphate isomerase family.</text>
</comment>
<reference evidence="11 12" key="1">
    <citation type="submission" date="2018-07" db="EMBL/GenBank/DDBJ databases">
        <title>Venubactetium sediminum gen. nov., sp. nov., isolated from a marine solar saltern.</title>
        <authorList>
            <person name="Wang S."/>
        </authorList>
    </citation>
    <scope>NUCLEOTIDE SEQUENCE [LARGE SCALE GENOMIC DNA]</scope>
    <source>
        <strain evidence="11 12">WD2A32</strain>
    </source>
</reference>
<comment type="caution">
    <text evidence="9">Lacks conserved residue(s) required for the propagation of feature annotation.</text>
</comment>
<evidence type="ECO:0000256" key="9">
    <source>
        <dbReference type="HAMAP-Rule" id="MF_00147"/>
    </source>
</evidence>
<keyword evidence="5 9" id="KW-0312">Gluconeogenesis</keyword>
<dbReference type="InterPro" id="IPR020861">
    <property type="entry name" value="Triosephosphate_isomerase_AS"/>
</dbReference>
<comment type="pathway">
    <text evidence="3">Carbohydrate metabolism; erythritol degradation.</text>
</comment>
<dbReference type="SUPFAM" id="SSF51351">
    <property type="entry name" value="Triosephosphate isomerase (TIM)"/>
    <property type="match status" value="1"/>
</dbReference>
<dbReference type="Proteomes" id="UP000253941">
    <property type="component" value="Unassembled WGS sequence"/>
</dbReference>
<dbReference type="GO" id="GO:0004807">
    <property type="term" value="F:triose-phosphate isomerase activity"/>
    <property type="evidence" value="ECO:0007669"/>
    <property type="project" value="UniProtKB-UniRule"/>
</dbReference>
<evidence type="ECO:0000256" key="1">
    <source>
        <dbReference type="ARBA" id="ARBA00000148"/>
    </source>
</evidence>
<evidence type="ECO:0000256" key="6">
    <source>
        <dbReference type="ARBA" id="ARBA00022490"/>
    </source>
</evidence>
<dbReference type="CDD" id="cd00311">
    <property type="entry name" value="TIM"/>
    <property type="match status" value="1"/>
</dbReference>
<evidence type="ECO:0000313" key="11">
    <source>
        <dbReference type="EMBL" id="RDD62178.1"/>
    </source>
</evidence>
<dbReference type="GO" id="GO:0006096">
    <property type="term" value="P:glycolytic process"/>
    <property type="evidence" value="ECO:0007669"/>
    <property type="project" value="UniProtKB-UniRule"/>
</dbReference>
<feature type="binding site" evidence="9">
    <location>
        <begin position="220"/>
        <end position="221"/>
    </location>
    <ligand>
        <name>substrate</name>
    </ligand>
</feature>
<comment type="pathway">
    <text evidence="2 9 10">Carbohydrate degradation; glycolysis; D-glyceraldehyde 3-phosphate from glycerone phosphate: step 1/1.</text>
</comment>
<sequence length="237" mass="24471">MNGLRAQGEALARGLAERAAASGPDVEWLVCPPFTLLAPVGEALEGTSVALGAQDCHPQGQGAYTGDIAADMLRDLGCAYVIVGHSERRHGHGERSELVRGKAEAAARAGLKPIVCVGECERQRVAGKTLAVLEEQLADSLPDACPEGLVVAYEPVWAIGTGKTATPADVEQAHGHIRGLLAHRYGEAGRGVRLLYGGSVKPGNAGELLRTPDVDGALVGGASLKLDDFWGIGEAAA</sequence>
<comment type="caution">
    <text evidence="11">The sequence shown here is derived from an EMBL/GenBank/DDBJ whole genome shotgun (WGS) entry which is preliminary data.</text>
</comment>
<evidence type="ECO:0000256" key="4">
    <source>
        <dbReference type="ARBA" id="ARBA00007422"/>
    </source>
</evidence>
<dbReference type="NCBIfam" id="TIGR00419">
    <property type="entry name" value="tim"/>
    <property type="match status" value="1"/>
</dbReference>
<evidence type="ECO:0000256" key="3">
    <source>
        <dbReference type="ARBA" id="ARBA00004939"/>
    </source>
</evidence>
<comment type="function">
    <text evidence="9">Involved in the gluconeogenesis. Catalyzes stereospecifically the conversion of dihydroxyacetone phosphate (DHAP) to D-glyceraldehyde-3-phosphate (G3P).</text>
</comment>
<organism evidence="11 12">
    <name type="scientific">Ferruginivarius sediminum</name>
    <dbReference type="NCBI Taxonomy" id="2661937"/>
    <lineage>
        <taxon>Bacteria</taxon>
        <taxon>Pseudomonadati</taxon>
        <taxon>Pseudomonadota</taxon>
        <taxon>Alphaproteobacteria</taxon>
        <taxon>Rhodospirillales</taxon>
        <taxon>Rhodospirillaceae</taxon>
        <taxon>Ferruginivarius</taxon>
    </lineage>
</organism>
<keyword evidence="12" id="KW-1185">Reference proteome</keyword>
<evidence type="ECO:0000256" key="2">
    <source>
        <dbReference type="ARBA" id="ARBA00004680"/>
    </source>
</evidence>
<proteinExistence type="inferred from homology"/>
<dbReference type="GO" id="GO:0006094">
    <property type="term" value="P:gluconeogenesis"/>
    <property type="evidence" value="ECO:0007669"/>
    <property type="project" value="UniProtKB-UniRule"/>
</dbReference>
<accession>A0A369TA71</accession>
<evidence type="ECO:0000256" key="7">
    <source>
        <dbReference type="ARBA" id="ARBA00023152"/>
    </source>
</evidence>
<dbReference type="PANTHER" id="PTHR21139">
    <property type="entry name" value="TRIOSEPHOSPHATE ISOMERASE"/>
    <property type="match status" value="1"/>
</dbReference>
<dbReference type="GO" id="GO:0019563">
    <property type="term" value="P:glycerol catabolic process"/>
    <property type="evidence" value="ECO:0007669"/>
    <property type="project" value="TreeGrafter"/>
</dbReference>
<feature type="active site" description="Proton acceptor" evidence="9">
    <location>
        <position position="154"/>
    </location>
</feature>
<dbReference type="UniPathway" id="UPA00138"/>
<feature type="active site" description="Electrophile" evidence="9">
    <location>
        <position position="85"/>
    </location>
</feature>
<keyword evidence="7 9" id="KW-0324">Glycolysis</keyword>
<keyword evidence="8 9" id="KW-0413">Isomerase</keyword>
<dbReference type="GO" id="GO:0046166">
    <property type="term" value="P:glyceraldehyde-3-phosphate biosynthetic process"/>
    <property type="evidence" value="ECO:0007669"/>
    <property type="project" value="TreeGrafter"/>
</dbReference>
<dbReference type="InterPro" id="IPR035990">
    <property type="entry name" value="TIM_sf"/>
</dbReference>
<dbReference type="HAMAP" id="MF_00147_B">
    <property type="entry name" value="TIM_B"/>
    <property type="match status" value="1"/>
</dbReference>
<dbReference type="PROSITE" id="PS00171">
    <property type="entry name" value="TIM_1"/>
    <property type="match status" value="1"/>
</dbReference>
<protein>
    <recommendedName>
        <fullName evidence="9 10">Triosephosphate isomerase</fullName>
        <shortName evidence="9">TIM</shortName>
        <shortName evidence="9">TPI</shortName>
        <ecNumber evidence="9 10">5.3.1.1</ecNumber>
    </recommendedName>
    <alternativeName>
        <fullName evidence="9">Triose-phosphate isomerase</fullName>
    </alternativeName>
</protein>
<dbReference type="Gene3D" id="3.20.20.70">
    <property type="entry name" value="Aldolase class I"/>
    <property type="match status" value="1"/>
</dbReference>
<keyword evidence="6 9" id="KW-0963">Cytoplasm</keyword>
<comment type="subunit">
    <text evidence="9 10">Homodimer.</text>
</comment>
<dbReference type="InterPro" id="IPR000652">
    <property type="entry name" value="Triosephosphate_isomerase"/>
</dbReference>
<evidence type="ECO:0000313" key="12">
    <source>
        <dbReference type="Proteomes" id="UP000253941"/>
    </source>
</evidence>
<dbReference type="PANTHER" id="PTHR21139:SF42">
    <property type="entry name" value="TRIOSEPHOSPHATE ISOMERASE"/>
    <property type="match status" value="1"/>
</dbReference>
<dbReference type="UniPathway" id="UPA01066"/>
<comment type="catalytic activity">
    <reaction evidence="9 10">
        <text>D-glyceraldehyde 3-phosphate = dihydroxyacetone phosphate</text>
        <dbReference type="Rhea" id="RHEA:18585"/>
        <dbReference type="ChEBI" id="CHEBI:57642"/>
        <dbReference type="ChEBI" id="CHEBI:59776"/>
        <dbReference type="EC" id="5.3.1.1"/>
    </reaction>
</comment>
<dbReference type="PROSITE" id="PS51440">
    <property type="entry name" value="TIM_2"/>
    <property type="match status" value="1"/>
</dbReference>
<feature type="binding site" evidence="9">
    <location>
        <position position="160"/>
    </location>
    <ligand>
        <name>substrate</name>
    </ligand>
</feature>
<dbReference type="GO" id="GO:0005829">
    <property type="term" value="C:cytosol"/>
    <property type="evidence" value="ECO:0007669"/>
    <property type="project" value="TreeGrafter"/>
</dbReference>
<evidence type="ECO:0000256" key="5">
    <source>
        <dbReference type="ARBA" id="ARBA00022432"/>
    </source>
</evidence>
<comment type="pathway">
    <text evidence="9 10">Carbohydrate biosynthesis; gluconeogenesis.</text>
</comment>